<dbReference type="PANTHER" id="PTHR33112:SF16">
    <property type="entry name" value="HETEROKARYON INCOMPATIBILITY DOMAIN-CONTAINING PROTEIN"/>
    <property type="match status" value="1"/>
</dbReference>
<name>A0A8H4W8L6_9HELO</name>
<gene>
    <name evidence="3" type="ORF">G7Y89_g3210</name>
</gene>
<proteinExistence type="predicted"/>
<evidence type="ECO:0000256" key="1">
    <source>
        <dbReference type="SAM" id="SignalP"/>
    </source>
</evidence>
<dbReference type="Pfam" id="PF06985">
    <property type="entry name" value="HET"/>
    <property type="match status" value="1"/>
</dbReference>
<dbReference type="Proteomes" id="UP000566819">
    <property type="component" value="Unassembled WGS sequence"/>
</dbReference>
<evidence type="ECO:0000313" key="3">
    <source>
        <dbReference type="EMBL" id="KAF4634889.1"/>
    </source>
</evidence>
<evidence type="ECO:0000259" key="2">
    <source>
        <dbReference type="Pfam" id="PF06985"/>
    </source>
</evidence>
<dbReference type="AlphaFoldDB" id="A0A8H4W8L6"/>
<feature type="domain" description="Heterokaryon incompatibility" evidence="2">
    <location>
        <begin position="239"/>
        <end position="394"/>
    </location>
</feature>
<dbReference type="OrthoDB" id="3523692at2759"/>
<feature type="chain" id="PRO_5034868500" description="Heterokaryon incompatibility domain-containing protein" evidence="1">
    <location>
        <begin position="29"/>
        <end position="681"/>
    </location>
</feature>
<keyword evidence="1" id="KW-0732">Signal</keyword>
<dbReference type="InterPro" id="IPR010730">
    <property type="entry name" value="HET"/>
</dbReference>
<comment type="caution">
    <text evidence="3">The sequence shown here is derived from an EMBL/GenBank/DDBJ whole genome shotgun (WGS) entry which is preliminary data.</text>
</comment>
<protein>
    <recommendedName>
        <fullName evidence="2">Heterokaryon incompatibility domain-containing protein</fullName>
    </recommendedName>
</protein>
<evidence type="ECO:0000313" key="4">
    <source>
        <dbReference type="Proteomes" id="UP000566819"/>
    </source>
</evidence>
<accession>A0A8H4W8L6</accession>
<organism evidence="3 4">
    <name type="scientific">Cudoniella acicularis</name>
    <dbReference type="NCBI Taxonomy" id="354080"/>
    <lineage>
        <taxon>Eukaryota</taxon>
        <taxon>Fungi</taxon>
        <taxon>Dikarya</taxon>
        <taxon>Ascomycota</taxon>
        <taxon>Pezizomycotina</taxon>
        <taxon>Leotiomycetes</taxon>
        <taxon>Helotiales</taxon>
        <taxon>Tricladiaceae</taxon>
        <taxon>Cudoniella</taxon>
    </lineage>
</organism>
<sequence length="681" mass="76183">MNSVVELLQCCCCACLLCCCCCASCVEGSNERLRDKSTALLATYTPTPYCGFCLFPLPQGAQRCENFLDRRTPQLPEWRDRYSLGLEHIQASGSRGCVVCSAIYKTLVQKYPEPGGWGLDWNEFGECFELWEKTEGGTRKGQDTPQFRLLSDISPAADLGFPHGHPYIIKHPNSSGRSDLETAGRLVQLWIENCLAGHDQCKPPVENPPLPTRVIQITDSDSDFPITKLVETEGRHGEYVCLSHCWGQIRPNCLTTRETYGRNTSEIPKSSLPQTFQDAVILTKLLGKEFIWIDSICIIQEDEADWRRESAKMCSIYENSFLTIMATKARDGRGGLLNSSPPFIVGEIPGALTAGQLFFREQAVGGLRWDGPKLDTESAFDLYPLLRRAWVLQERYLSPRAIHFTSHGLYYECLAGSQSDWFMGVDSHNSKSPRGSSAPPASAPDFAKKWADIVTSYSRLDMTFERDKLPALAGIARRLASNTISETYPGHYLAGLWEGTFSSELMWKSDDHVRSSEWVAPSWSWASMRGSISTSYRSCDATLKECKIQHKGTDEFGQLDSLSVKIVTHPLRGRLRHTEGPAGRHYASYKIVTPVEYYWFWPDEGMDEEWQRTIADDIEVLCLRVPRDGEHADACLVLQAVDGSSDTFRRIGVIDGAGDAVGTRKLAEQFQGLPEVTITLV</sequence>
<keyword evidence="4" id="KW-1185">Reference proteome</keyword>
<dbReference type="EMBL" id="JAAMPI010000153">
    <property type="protein sequence ID" value="KAF4634889.1"/>
    <property type="molecule type" value="Genomic_DNA"/>
</dbReference>
<feature type="signal peptide" evidence="1">
    <location>
        <begin position="1"/>
        <end position="28"/>
    </location>
</feature>
<reference evidence="3 4" key="1">
    <citation type="submission" date="2020-03" db="EMBL/GenBank/DDBJ databases">
        <title>Draft Genome Sequence of Cudoniella acicularis.</title>
        <authorList>
            <person name="Buettner E."/>
            <person name="Kellner H."/>
        </authorList>
    </citation>
    <scope>NUCLEOTIDE SEQUENCE [LARGE SCALE GENOMIC DNA]</scope>
    <source>
        <strain evidence="3 4">DSM 108380</strain>
    </source>
</reference>
<dbReference type="PANTHER" id="PTHR33112">
    <property type="entry name" value="DOMAIN PROTEIN, PUTATIVE-RELATED"/>
    <property type="match status" value="1"/>
</dbReference>